<dbReference type="EMBL" id="FOLW01000001">
    <property type="protein sequence ID" value="SFC01865.1"/>
    <property type="molecule type" value="Genomic_DNA"/>
</dbReference>
<evidence type="ECO:0000313" key="2">
    <source>
        <dbReference type="Proteomes" id="UP000226420"/>
    </source>
</evidence>
<organism evidence="1 2">
    <name type="scientific">Pragia fontium DSM 5563 = ATCC 49100</name>
    <dbReference type="NCBI Taxonomy" id="1122977"/>
    <lineage>
        <taxon>Bacteria</taxon>
        <taxon>Pseudomonadati</taxon>
        <taxon>Pseudomonadota</taxon>
        <taxon>Gammaproteobacteria</taxon>
        <taxon>Enterobacterales</taxon>
        <taxon>Budviciaceae</taxon>
        <taxon>Pragia</taxon>
    </lineage>
</organism>
<dbReference type="RefSeq" id="WP_074820109.1">
    <property type="nucleotide sequence ID" value="NZ_FOLW01000001.1"/>
</dbReference>
<protein>
    <submittedName>
        <fullName evidence="1">Uncharacterized protein</fullName>
    </submittedName>
</protein>
<sequence length="155" mass="17994">MITKRQALTLILVIMLVLSPLLPKAYYWYQNDHFSCESNLQVLYKNNLLNVVLHYSFEGGDGELEVTGNLSESGKVAANINRKINFSYQHENNVFTFSSKESFDNNPRLVELLRPLVLDFFLRKDTGYKIKIHRLKTGDYIFESNNIPNYYCAKS</sequence>
<comment type="caution">
    <text evidence="1">The sequence shown here is derived from an EMBL/GenBank/DDBJ whole genome shotgun (WGS) entry which is preliminary data.</text>
</comment>
<evidence type="ECO:0000313" key="1">
    <source>
        <dbReference type="EMBL" id="SFC01865.1"/>
    </source>
</evidence>
<gene>
    <name evidence="1" type="ORF">SAMN02745723_101175</name>
</gene>
<reference evidence="1 2" key="1">
    <citation type="submission" date="2016-10" db="EMBL/GenBank/DDBJ databases">
        <authorList>
            <person name="Varghese N."/>
            <person name="Submissions S."/>
        </authorList>
    </citation>
    <scope>NUCLEOTIDE SEQUENCE [LARGE SCALE GENOMIC DNA]</scope>
    <source>
        <strain evidence="1 2">DSM 5563</strain>
    </source>
</reference>
<dbReference type="AlphaFoldDB" id="A0AAJ4W7P9"/>
<accession>A0AAJ4W7P9</accession>
<proteinExistence type="predicted"/>
<name>A0AAJ4W7P9_9GAMM</name>
<dbReference type="Proteomes" id="UP000226420">
    <property type="component" value="Unassembled WGS sequence"/>
</dbReference>